<proteinExistence type="predicted"/>
<dbReference type="PANTHER" id="PTHR31891">
    <property type="entry name" value="FORMAMIDASE C869.04-RELATED"/>
    <property type="match status" value="1"/>
</dbReference>
<dbReference type="SUPFAM" id="SSF141130">
    <property type="entry name" value="Acetamidase/Formamidase-like"/>
    <property type="match status" value="1"/>
</dbReference>
<dbReference type="Pfam" id="PF03069">
    <property type="entry name" value="FmdA_AmdA"/>
    <property type="match status" value="2"/>
</dbReference>
<keyword evidence="2" id="KW-1185">Reference proteome</keyword>
<dbReference type="Gene3D" id="2.60.120.580">
    <property type="entry name" value="Acetamidase/Formamidase-like domains"/>
    <property type="match status" value="2"/>
</dbReference>
<organism evidence="1 2">
    <name type="scientific">Jiella sonneratiae</name>
    <dbReference type="NCBI Taxonomy" id="2816856"/>
    <lineage>
        <taxon>Bacteria</taxon>
        <taxon>Pseudomonadati</taxon>
        <taxon>Pseudomonadota</taxon>
        <taxon>Alphaproteobacteria</taxon>
        <taxon>Hyphomicrobiales</taxon>
        <taxon>Aurantimonadaceae</taxon>
        <taxon>Jiella</taxon>
    </lineage>
</organism>
<dbReference type="EMBL" id="JAFMPY010000047">
    <property type="protein sequence ID" value="MBO0906513.1"/>
    <property type="molecule type" value="Genomic_DNA"/>
</dbReference>
<protein>
    <submittedName>
        <fullName evidence="1">Acetamidase/formamidase family protein</fullName>
    </submittedName>
</protein>
<dbReference type="Proteomes" id="UP000664288">
    <property type="component" value="Unassembled WGS sequence"/>
</dbReference>
<gene>
    <name evidence="1" type="ORF">J1C47_22930</name>
</gene>
<dbReference type="Gene3D" id="3.10.28.20">
    <property type="entry name" value="Acetamidase/Formamidase-like domains"/>
    <property type="match status" value="1"/>
</dbReference>
<dbReference type="PANTHER" id="PTHR31891:SF1">
    <property type="entry name" value="FORMAMIDASE C869.04-RELATED"/>
    <property type="match status" value="1"/>
</dbReference>
<evidence type="ECO:0000313" key="2">
    <source>
        <dbReference type="Proteomes" id="UP000664288"/>
    </source>
</evidence>
<evidence type="ECO:0000313" key="1">
    <source>
        <dbReference type="EMBL" id="MBO0906513.1"/>
    </source>
</evidence>
<reference evidence="1 2" key="1">
    <citation type="submission" date="2021-03" db="EMBL/GenBank/DDBJ databases">
        <title>Whole genome sequence of Jiella sp. MQZ13P-4.</title>
        <authorList>
            <person name="Tuo L."/>
        </authorList>
    </citation>
    <scope>NUCLEOTIDE SEQUENCE [LARGE SCALE GENOMIC DNA]</scope>
    <source>
        <strain evidence="1 2">MQZ13P-4</strain>
    </source>
</reference>
<name>A0ABS3JA07_9HYPH</name>
<accession>A0ABS3JA07</accession>
<comment type="caution">
    <text evidence="1">The sequence shown here is derived from an EMBL/GenBank/DDBJ whole genome shotgun (WGS) entry which is preliminary data.</text>
</comment>
<dbReference type="InterPro" id="IPR004304">
    <property type="entry name" value="FmdA_AmdA"/>
</dbReference>
<sequence length="319" mass="34725">MADVKGIVPKSYEIPATHESMVWGYIDSSVPPILRIQSGDIVTLHSFPAGGAEILPERPDMVPDAYREAIDALPQGPGPHFITGPVHVEGAAPGDVLQIDILETSVWMDWGFVAILPLLGTLPEAFTEYETIRPAIDRERQVCIMPWGAEIPLDPFFGIVAVAPPPAWGRCGSPVPRVFGGNMDNRELKPGTTLYLPVFNEGALFYAGDGHGVQGDGEVCLTALETGCSGTFRLTVRKDLDFDRPFAESKTHLISIGLNEDLDDAAKEAVAEMVRHVCRRTELTRNQAYMLISLAGNLRITQLVDGNKGVHMMLDKALL</sequence>
<dbReference type="RefSeq" id="WP_207353140.1">
    <property type="nucleotide sequence ID" value="NZ_JAFMPY010000047.1"/>
</dbReference>